<evidence type="ECO:0000259" key="6">
    <source>
        <dbReference type="PROSITE" id="PS51036"/>
    </source>
</evidence>
<dbReference type="PANTHER" id="PTHR10634">
    <property type="entry name" value="AN1-TYPE ZINC FINGER PROTEIN"/>
    <property type="match status" value="1"/>
</dbReference>
<name>A0A1S3J6U3_LINAN</name>
<proteinExistence type="predicted"/>
<keyword evidence="3" id="KW-0862">Zinc</keyword>
<dbReference type="OrthoDB" id="428577at2759"/>
<dbReference type="GeneID" id="106170713"/>
<evidence type="ECO:0000256" key="5">
    <source>
        <dbReference type="SAM" id="MobiDB-lite"/>
    </source>
</evidence>
<evidence type="ECO:0000259" key="7">
    <source>
        <dbReference type="PROSITE" id="PS51039"/>
    </source>
</evidence>
<dbReference type="PROSITE" id="PS51039">
    <property type="entry name" value="ZF_AN1"/>
    <property type="match status" value="1"/>
</dbReference>
<protein>
    <submittedName>
        <fullName evidence="9">AN1-type zinc finger protein 6</fullName>
    </submittedName>
</protein>
<evidence type="ECO:0000256" key="2">
    <source>
        <dbReference type="ARBA" id="ARBA00022771"/>
    </source>
</evidence>
<dbReference type="InterPro" id="IPR002653">
    <property type="entry name" value="Znf_A20"/>
</dbReference>
<reference evidence="9" key="1">
    <citation type="submission" date="2025-08" db="UniProtKB">
        <authorList>
            <consortium name="RefSeq"/>
        </authorList>
    </citation>
    <scope>IDENTIFICATION</scope>
    <source>
        <tissue evidence="9">Gonads</tissue>
    </source>
</reference>
<dbReference type="Pfam" id="PF01754">
    <property type="entry name" value="zf-A20"/>
    <property type="match status" value="1"/>
</dbReference>
<evidence type="ECO:0000313" key="9">
    <source>
        <dbReference type="RefSeq" id="XP_013406137.1"/>
    </source>
</evidence>
<dbReference type="SMART" id="SM00154">
    <property type="entry name" value="ZnF_AN1"/>
    <property type="match status" value="1"/>
</dbReference>
<accession>A0A1S3J6U3</accession>
<dbReference type="FunCoup" id="A0A1S3J6U3">
    <property type="interactions" value="183"/>
</dbReference>
<keyword evidence="8" id="KW-1185">Reference proteome</keyword>
<dbReference type="GO" id="GO:0008270">
    <property type="term" value="F:zinc ion binding"/>
    <property type="evidence" value="ECO:0007669"/>
    <property type="project" value="UniProtKB-KW"/>
</dbReference>
<dbReference type="STRING" id="7574.A0A1S3J6U3"/>
<evidence type="ECO:0000256" key="1">
    <source>
        <dbReference type="ARBA" id="ARBA00022723"/>
    </source>
</evidence>
<dbReference type="InParanoid" id="A0A1S3J6U3"/>
<gene>
    <name evidence="9" type="primary">LOC106170713</name>
</gene>
<evidence type="ECO:0000313" key="8">
    <source>
        <dbReference type="Proteomes" id="UP000085678"/>
    </source>
</evidence>
<dbReference type="Gene3D" id="1.20.5.4770">
    <property type="match status" value="1"/>
</dbReference>
<dbReference type="InterPro" id="IPR035896">
    <property type="entry name" value="AN1-like_Znf"/>
</dbReference>
<dbReference type="Pfam" id="PF01428">
    <property type="entry name" value="zf-AN1"/>
    <property type="match status" value="1"/>
</dbReference>
<dbReference type="InterPro" id="IPR000058">
    <property type="entry name" value="Znf_AN1"/>
</dbReference>
<feature type="domain" description="AN1-type" evidence="7">
    <location>
        <begin position="129"/>
        <end position="175"/>
    </location>
</feature>
<feature type="region of interest" description="Disordered" evidence="5">
    <location>
        <begin position="42"/>
        <end position="131"/>
    </location>
</feature>
<keyword evidence="1" id="KW-0479">Metal-binding</keyword>
<keyword evidence="2 4" id="KW-0863">Zinc-finger</keyword>
<dbReference type="SUPFAM" id="SSF57716">
    <property type="entry name" value="Glucocorticoid receptor-like (DNA-binding domain)"/>
    <property type="match status" value="1"/>
</dbReference>
<dbReference type="FunFam" id="4.10.1110.10:FF:000001">
    <property type="entry name" value="Zinc finger AN1-type containing 6"/>
    <property type="match status" value="1"/>
</dbReference>
<dbReference type="Gene3D" id="4.10.1110.10">
    <property type="entry name" value="AN1-like Zinc finger"/>
    <property type="match status" value="1"/>
</dbReference>
<dbReference type="RefSeq" id="XP_013406137.1">
    <property type="nucleotide sequence ID" value="XM_013550683.2"/>
</dbReference>
<dbReference type="InterPro" id="IPR050652">
    <property type="entry name" value="AN1_A20_ZnFinger"/>
</dbReference>
<dbReference type="AlphaFoldDB" id="A0A1S3J6U3"/>
<sequence>MEQNDNQNLPPSALCRNGCGFYGNASFDGMCSKCFKDALKRKQNTSGAGGRMSPTTSTTTDVPSMAGTVVSTSTSVETASPTVPSPIQQEKGEEKEEGATGGIDTAKVQVDDDASSMSGESSSDKDKTPKKKNRCFTCKKKVGLTGFECRCGGLFCGLHRYSDKHDCTFNYKEHAQVQLRKLNPVIVGEKIQKI</sequence>
<dbReference type="PROSITE" id="PS51036">
    <property type="entry name" value="ZF_A20"/>
    <property type="match status" value="1"/>
</dbReference>
<feature type="domain" description="A20-type" evidence="6">
    <location>
        <begin position="9"/>
        <end position="43"/>
    </location>
</feature>
<dbReference type="GO" id="GO:0003677">
    <property type="term" value="F:DNA binding"/>
    <property type="evidence" value="ECO:0007669"/>
    <property type="project" value="InterPro"/>
</dbReference>
<organism evidence="8 9">
    <name type="scientific">Lingula anatina</name>
    <name type="common">Brachiopod</name>
    <name type="synonym">Lingula unguis</name>
    <dbReference type="NCBI Taxonomy" id="7574"/>
    <lineage>
        <taxon>Eukaryota</taxon>
        <taxon>Metazoa</taxon>
        <taxon>Spiralia</taxon>
        <taxon>Lophotrochozoa</taxon>
        <taxon>Brachiopoda</taxon>
        <taxon>Linguliformea</taxon>
        <taxon>Lingulata</taxon>
        <taxon>Lingulida</taxon>
        <taxon>Linguloidea</taxon>
        <taxon>Lingulidae</taxon>
        <taxon>Lingula</taxon>
    </lineage>
</organism>
<dbReference type="SMART" id="SM00259">
    <property type="entry name" value="ZnF_A20"/>
    <property type="match status" value="1"/>
</dbReference>
<dbReference type="SUPFAM" id="SSF118310">
    <property type="entry name" value="AN1-like Zinc finger"/>
    <property type="match status" value="1"/>
</dbReference>
<dbReference type="Proteomes" id="UP000085678">
    <property type="component" value="Unplaced"/>
</dbReference>
<dbReference type="KEGG" id="lak:106170713"/>
<dbReference type="PANTHER" id="PTHR10634:SF149">
    <property type="entry name" value="AN1-TYPE DOMAIN-CONTAINING PROTEIN-RELATED"/>
    <property type="match status" value="1"/>
</dbReference>
<evidence type="ECO:0000256" key="3">
    <source>
        <dbReference type="ARBA" id="ARBA00022833"/>
    </source>
</evidence>
<evidence type="ECO:0000256" key="4">
    <source>
        <dbReference type="PROSITE-ProRule" id="PRU00449"/>
    </source>
</evidence>
<feature type="compositionally biased region" description="Low complexity" evidence="5">
    <location>
        <begin position="68"/>
        <end position="89"/>
    </location>
</feature>